<dbReference type="InterPro" id="IPR049900">
    <property type="entry name" value="PKS_mFAS_DH"/>
</dbReference>
<keyword evidence="2" id="KW-0597">Phosphoprotein</keyword>
<dbReference type="GO" id="GO:0016491">
    <property type="term" value="F:oxidoreductase activity"/>
    <property type="evidence" value="ECO:0007669"/>
    <property type="project" value="InterPro"/>
</dbReference>
<feature type="domain" description="PKS/mFAS DH" evidence="10">
    <location>
        <begin position="951"/>
        <end position="1261"/>
    </location>
</feature>
<dbReference type="SUPFAM" id="SSF55048">
    <property type="entry name" value="Probable ACP-binding domain of malonyl-CoA ACP transacylase"/>
    <property type="match status" value="1"/>
</dbReference>
<dbReference type="InterPro" id="IPR032821">
    <property type="entry name" value="PKS_assoc"/>
</dbReference>
<dbReference type="Pfam" id="PF00109">
    <property type="entry name" value="ketoacyl-synt"/>
    <property type="match status" value="1"/>
</dbReference>
<dbReference type="InterPro" id="IPR014031">
    <property type="entry name" value="Ketoacyl_synth_C"/>
</dbReference>
<dbReference type="InterPro" id="IPR020843">
    <property type="entry name" value="ER"/>
</dbReference>
<evidence type="ECO:0000259" key="9">
    <source>
        <dbReference type="PROSITE" id="PS52004"/>
    </source>
</evidence>
<dbReference type="InterPro" id="IPR029063">
    <property type="entry name" value="SAM-dependent_MTases_sf"/>
</dbReference>
<accession>S3D8R8</accession>
<dbReference type="STRING" id="1116229.S3D8R8"/>
<dbReference type="SMART" id="SM00826">
    <property type="entry name" value="PKS_DH"/>
    <property type="match status" value="1"/>
</dbReference>
<evidence type="ECO:0000256" key="6">
    <source>
        <dbReference type="ARBA" id="ARBA00023315"/>
    </source>
</evidence>
<dbReference type="GO" id="GO:0004315">
    <property type="term" value="F:3-oxoacyl-[acyl-carrier-protein] synthase activity"/>
    <property type="evidence" value="ECO:0007669"/>
    <property type="project" value="InterPro"/>
</dbReference>
<reference evidence="11 12" key="1">
    <citation type="journal article" date="2013" name="BMC Genomics">
        <title>Genomics-driven discovery of the pneumocandin biosynthetic gene cluster in the fungus Glarea lozoyensis.</title>
        <authorList>
            <person name="Chen L."/>
            <person name="Yue Q."/>
            <person name="Zhang X."/>
            <person name="Xiang M."/>
            <person name="Wang C."/>
            <person name="Li S."/>
            <person name="Che Y."/>
            <person name="Ortiz-Lopez F.J."/>
            <person name="Bills G.F."/>
            <person name="Liu X."/>
            <person name="An Z."/>
        </authorList>
    </citation>
    <scope>NUCLEOTIDE SEQUENCE [LARGE SCALE GENOMIC DNA]</scope>
    <source>
        <strain evidence="12">ATCC 20868 / MF5171</strain>
    </source>
</reference>
<dbReference type="InterPro" id="IPR016036">
    <property type="entry name" value="Malonyl_transacylase_ACP-bd"/>
</dbReference>
<dbReference type="InterPro" id="IPR020841">
    <property type="entry name" value="PKS_Beta-ketoAc_synthase_dom"/>
</dbReference>
<dbReference type="OMA" id="VIMSMEN"/>
<dbReference type="InterPro" id="IPR014030">
    <property type="entry name" value="Ketoacyl_synth_N"/>
</dbReference>
<dbReference type="Gene3D" id="3.40.50.150">
    <property type="entry name" value="Vaccinia Virus protein VP39"/>
    <property type="match status" value="1"/>
</dbReference>
<dbReference type="SMART" id="SM00825">
    <property type="entry name" value="PKS_KS"/>
    <property type="match status" value="1"/>
</dbReference>
<dbReference type="RefSeq" id="XP_008080161.1">
    <property type="nucleotide sequence ID" value="XM_008081970.1"/>
</dbReference>
<gene>
    <name evidence="11" type="ORF">GLAREA_06557</name>
</gene>
<dbReference type="InterPro" id="IPR013968">
    <property type="entry name" value="PKS_KR"/>
</dbReference>
<dbReference type="InterPro" id="IPR018201">
    <property type="entry name" value="Ketoacyl_synth_AS"/>
</dbReference>
<dbReference type="SUPFAM" id="SSF53901">
    <property type="entry name" value="Thiolase-like"/>
    <property type="match status" value="1"/>
</dbReference>
<feature type="active site" description="Proton donor; for dehydratase activity" evidence="7">
    <location>
        <position position="1164"/>
    </location>
</feature>
<evidence type="ECO:0000256" key="4">
    <source>
        <dbReference type="ARBA" id="ARBA00022857"/>
    </source>
</evidence>
<dbReference type="InterPro" id="IPR036291">
    <property type="entry name" value="NAD(P)-bd_dom_sf"/>
</dbReference>
<feature type="region of interest" description="C-terminal hotdog fold" evidence="7">
    <location>
        <begin position="1099"/>
        <end position="1261"/>
    </location>
</feature>
<dbReference type="Gene3D" id="3.90.180.10">
    <property type="entry name" value="Medium-chain alcohol dehydrogenases, catalytic domain"/>
    <property type="match status" value="1"/>
</dbReference>
<dbReference type="InterPro" id="IPR020807">
    <property type="entry name" value="PKS_DH"/>
</dbReference>
<dbReference type="Gene3D" id="3.40.366.10">
    <property type="entry name" value="Malonyl-Coenzyme A Acyl Carrier Protein, domain 2"/>
    <property type="match status" value="1"/>
</dbReference>
<dbReference type="InterPro" id="IPR014043">
    <property type="entry name" value="Acyl_transferase_dom"/>
</dbReference>
<dbReference type="GO" id="GO:0006633">
    <property type="term" value="P:fatty acid biosynthetic process"/>
    <property type="evidence" value="ECO:0007669"/>
    <property type="project" value="InterPro"/>
</dbReference>
<keyword evidence="12" id="KW-1185">Reference proteome</keyword>
<dbReference type="GO" id="GO:0004312">
    <property type="term" value="F:fatty acid synthase activity"/>
    <property type="evidence" value="ECO:0007669"/>
    <property type="project" value="TreeGrafter"/>
</dbReference>
<dbReference type="InterPro" id="IPR049552">
    <property type="entry name" value="PKS_DH_N"/>
</dbReference>
<evidence type="ECO:0000256" key="2">
    <source>
        <dbReference type="ARBA" id="ARBA00022553"/>
    </source>
</evidence>
<dbReference type="GO" id="GO:0044550">
    <property type="term" value="P:secondary metabolite biosynthetic process"/>
    <property type="evidence" value="ECO:0007669"/>
    <property type="project" value="UniProtKB-ARBA"/>
</dbReference>
<dbReference type="Pfam" id="PF14765">
    <property type="entry name" value="PS-DH"/>
    <property type="match status" value="1"/>
</dbReference>
<organism evidence="11 12">
    <name type="scientific">Glarea lozoyensis (strain ATCC 20868 / MF5171)</name>
    <dbReference type="NCBI Taxonomy" id="1116229"/>
    <lineage>
        <taxon>Eukaryota</taxon>
        <taxon>Fungi</taxon>
        <taxon>Dikarya</taxon>
        <taxon>Ascomycota</taxon>
        <taxon>Pezizomycotina</taxon>
        <taxon>Leotiomycetes</taxon>
        <taxon>Helotiales</taxon>
        <taxon>Helotiaceae</taxon>
        <taxon>Glarea</taxon>
    </lineage>
</organism>
<proteinExistence type="predicted"/>
<dbReference type="InterPro" id="IPR057326">
    <property type="entry name" value="KR_dom"/>
</dbReference>
<dbReference type="KEGG" id="glz:GLAREA_06557"/>
<dbReference type="OrthoDB" id="329835at2759"/>
<dbReference type="SMART" id="SM00822">
    <property type="entry name" value="PKS_KR"/>
    <property type="match status" value="1"/>
</dbReference>
<dbReference type="Pfam" id="PF00698">
    <property type="entry name" value="Acyl_transf_1"/>
    <property type="match status" value="1"/>
</dbReference>
<dbReference type="Gene3D" id="3.40.47.10">
    <property type="match status" value="1"/>
</dbReference>
<feature type="active site" description="Proton acceptor; for dehydratase activity" evidence="7">
    <location>
        <position position="983"/>
    </location>
</feature>
<dbReference type="InterPro" id="IPR009081">
    <property type="entry name" value="PP-bd_ACP"/>
</dbReference>
<evidence type="ECO:0000259" key="10">
    <source>
        <dbReference type="PROSITE" id="PS52019"/>
    </source>
</evidence>
<dbReference type="SUPFAM" id="SSF52151">
    <property type="entry name" value="FabD/lysophospholipase-like"/>
    <property type="match status" value="1"/>
</dbReference>
<dbReference type="CDD" id="cd00833">
    <property type="entry name" value="PKS"/>
    <property type="match status" value="1"/>
</dbReference>
<feature type="region of interest" description="N-terminal hotdog fold" evidence="7">
    <location>
        <begin position="951"/>
        <end position="1087"/>
    </location>
</feature>
<name>S3D8R8_GLAL2</name>
<dbReference type="PROSITE" id="PS50075">
    <property type="entry name" value="CARRIER"/>
    <property type="match status" value="1"/>
</dbReference>
<dbReference type="Pfam" id="PF16197">
    <property type="entry name" value="KAsynt_C_assoc"/>
    <property type="match status" value="1"/>
</dbReference>
<feature type="domain" description="Ketosynthase family 3 (KS3)" evidence="9">
    <location>
        <begin position="10"/>
        <end position="454"/>
    </location>
</feature>
<keyword evidence="3" id="KW-0808">Transferase</keyword>
<dbReference type="SMART" id="SM00829">
    <property type="entry name" value="PKS_ER"/>
    <property type="match status" value="1"/>
</dbReference>
<feature type="domain" description="Carrier" evidence="8">
    <location>
        <begin position="2300"/>
        <end position="2380"/>
    </location>
</feature>
<evidence type="ECO:0000256" key="1">
    <source>
        <dbReference type="ARBA" id="ARBA00022450"/>
    </source>
</evidence>
<protein>
    <submittedName>
        <fullName evidence="11">Thiolase-like protein</fullName>
    </submittedName>
</protein>
<dbReference type="SUPFAM" id="SSF50129">
    <property type="entry name" value="GroES-like"/>
    <property type="match status" value="1"/>
</dbReference>
<evidence type="ECO:0000256" key="7">
    <source>
        <dbReference type="PROSITE-ProRule" id="PRU01363"/>
    </source>
</evidence>
<dbReference type="eggNOG" id="KOG1202">
    <property type="taxonomic scope" value="Eukaryota"/>
</dbReference>
<evidence type="ECO:0000259" key="8">
    <source>
        <dbReference type="PROSITE" id="PS50075"/>
    </source>
</evidence>
<dbReference type="SUPFAM" id="SSF51735">
    <property type="entry name" value="NAD(P)-binding Rossmann-fold domains"/>
    <property type="match status" value="2"/>
</dbReference>
<dbReference type="InterPro" id="IPR016035">
    <property type="entry name" value="Acyl_Trfase/lysoPLipase"/>
</dbReference>
<dbReference type="Gene3D" id="3.10.129.110">
    <property type="entry name" value="Polyketide synthase dehydratase"/>
    <property type="match status" value="1"/>
</dbReference>
<keyword evidence="1" id="KW-0596">Phosphopantetheine</keyword>
<dbReference type="InterPro" id="IPR050091">
    <property type="entry name" value="PKS_NRPS_Biosynth_Enz"/>
</dbReference>
<keyword evidence="4" id="KW-0521">NADP</keyword>
<evidence type="ECO:0000256" key="5">
    <source>
        <dbReference type="ARBA" id="ARBA00023268"/>
    </source>
</evidence>
<evidence type="ECO:0000313" key="12">
    <source>
        <dbReference type="Proteomes" id="UP000016922"/>
    </source>
</evidence>
<keyword evidence="6" id="KW-0012">Acyltransferase</keyword>
<dbReference type="InterPro" id="IPR042104">
    <property type="entry name" value="PKS_dehydratase_sf"/>
</dbReference>
<dbReference type="InterPro" id="IPR001227">
    <property type="entry name" value="Ac_transferase_dom_sf"/>
</dbReference>
<dbReference type="PROSITE" id="PS52004">
    <property type="entry name" value="KS3_2"/>
    <property type="match status" value="1"/>
</dbReference>
<keyword evidence="5" id="KW-0511">Multifunctional enzyme</keyword>
<dbReference type="Pfam" id="PF21089">
    <property type="entry name" value="PKS_DH_N"/>
    <property type="match status" value="1"/>
</dbReference>
<dbReference type="PANTHER" id="PTHR43775:SF50">
    <property type="entry name" value="HIGHLY REDUCING POLYKETIDE SYNTHASE SRDA"/>
    <property type="match status" value="1"/>
</dbReference>
<dbReference type="Pfam" id="PF08659">
    <property type="entry name" value="KR"/>
    <property type="match status" value="1"/>
</dbReference>
<dbReference type="HOGENOM" id="CLU_000022_31_4_1"/>
<dbReference type="GeneID" id="19465610"/>
<dbReference type="Pfam" id="PF02801">
    <property type="entry name" value="Ketoacyl-synt_C"/>
    <property type="match status" value="1"/>
</dbReference>
<sequence length="2389" mass="262692">MTADNSYSGVEPIAIVGMGCRFAGDSSSPSKLWEMLKEERSGQSDFPKNRFNIDSWYNPTKGRPGTLYGRGGYFLSHDDSYRSFDPSFFGISPLEATSMDPQQRKLLEVVYECFESAGKTLEDVSGSETACYVGCFNTDFSQLQSWDPELRIPYQPTARKFHSVHQAITDLQQGTGLTILSNRINYVFNLKGPSLTVDTACSSSLYALHLACQSLLAGDCTAAVVGGANLVMSVEKQLGSESLGVLSPSSTCHTFDESADGFGRGDGIAALYIKRLSDAISDGDPIRAVIRATAINSNGKGPGINHPGPKAQEAVIRKAYAKAGLAFNQTGYFECHGTGTSVGDPIECAAVGNVFAEGRTVEDPLLIGSVKTNLGHCEGASGLAAIIKSVYCLEKACIPATIGVKRFNPNIDFKTGRLQVVCSMTPWPETVKYRRVSINGFGYGGANAHVILDATESFLRKVTNVPAFIDTTRDTKKYLLAFSAHDQATLVRNHDAILSVASKHEIPDLAYTLAAHRSRFRHRGFNIWNDDRSATDIEDSKFELGVSRNIATNLGFVFTGQGAQWAQMGYSLIQHFPSVRRTFERLEASLSLLPTPPDFGIIDVLSAPKESTTLYHSVRSPVCCTAVQVALTILLQSWGVHPKAVVGHSAGEIASAFAAGLITGEEAVAIAYYRGIAVLNCKVEGAMLAVGLGAEEVQPYLVGRSDVIIGCYNSPQSVTLSGGEHTIDEIKILLVEKDIFARKVNTSGNAYHSHLMGSAAKEFTRLFEAVYTGMIHSPTRKVTLARVPLYSCITGELFEFDEIPFGHWRANLESPVLFDQASRLLLNSQPEINYFVEIGPHSALAGPIRQITTSLSFDQARLTYLPSLIRGHDGVDNMLNLAGTLFTIGYPIDLVRVNSTEIIDKDANNGIIYESGKLLVDLPSYQWNYGDLLWKDKRWGRELYFRKHCHHDILGSREPGGSQNSYLWRNHLQIASVPWLRDHKIGNDFIFPAAGYIAMAIEALMQVADHKGLLSPLQGYAIQNLNITSALTIPSEGSIETLVNVLELAGSAKNSIKWFDFRVSSVTEDGKWAEHGAGMIGLVEPLEHAPQQMLLTQRNKVFSAKNWYAALSNVGVEFGLSFQTLSDISFIPEKNEAIANIELNTTKNIMTAESRYVIHPTTLDGCLQISVMAAHGTTKSVSKAFLPVCVDQLTVWTPSVSDSTTESASVYAQGKLRGLRSVHGAAKVFSENGQLLVDGRVSFLSLEGGVKNSKVTAPRQPYTRLVWKPDVDRIGTNHLHHQYDTHSLLESEKFRLTDFIDLLVHKGRSLKILQVGCRSLESTLKALRGNSSQPLYSQYTVVSNDGSTLEEKLSRGFKNMEFRSFENDNSITGSTHDAQSYDLIIFSENDDIAKITNQRLKGCKEFLKPNGKLLIDLDVSVDPARDTLAKNLAAGGFTHYPSEIARCRNLILCELTQVLDENSDKHERLWLVYKNNPHHLNDEITTIATQCGMSTSAVSLLRVAEIPKRSKIITTAEMEGPLLTQMTSDELVAVQCLVKHASSVIWVTNGGLCDGFEPEKSLASGFAKTFMNEQPSLRLSCFDIDPLEKNLARSASFILDQQIRLQNEKISRTEMYLAEKGGIVHISRFLPDDVENSRFEERINPIAELGAFHSSSSLALDFQAVGQIDSFYYTQKRSGEVSDNLNPGDMFVDASAYSLSVMEASILKGQQESEFFSYESIAIVRSIGSQVVDFQPNDRVLILNPGKFDNSFIVNQNSCHKLFPDDKIEDLAGLFVPLCSAIYALDNFIRPRKREPILVHLPGDYLLASMFLQTGRHRNLEMFVTYTTESEKEHFLRTENVHVDRLVPANTNTWVRNFMSLAGRSGVRNIITSAAAKNHQDLWKCLKKGGKYLLLGGGSNVPNLLTFDKSVFAGGASFITFDILDILREGGEDVKELLQEAFALYRSGYLVPPSSQSLDISKLPNAVSTASSLESYDRVILECNPDSNVPCRIAHTQLSFDSSATFLMIGCLGGLGRSVSSWMAERGARHFVFLSRSGGQKPEALILLDELELYSKKIDVEISVQIIRGDVSVREDVDKAVAAAKMPIRGVIHAAAVFQTCLFENMTVEKFHEVLNPKVQGTINLHQALFHEPLDFFVMTSSSLGIKGTATQSSYAAANAFMDSMARHRRNLGMQASSLSLGVVQEIGHVEETPEMESAMLQNGVYGITEAEFLSMMELACQLRDVGYPATSTMTFDRYSDAHIITGLENLALNRDTIWLKDERFQNLAIGSVPSTNTVAENSSTLTILKNASKAGGQASVKNAVKDIILKGLSKMLLIPSERLEDAMSMPLADLGMDSMLSSDLRALAWKEFNADVPFLKILEKGFLLEELMDLVWEKMDAELKYGAA</sequence>
<dbReference type="SMART" id="SM00827">
    <property type="entry name" value="PKS_AT"/>
    <property type="match status" value="1"/>
</dbReference>
<dbReference type="PROSITE" id="PS52019">
    <property type="entry name" value="PKS_MFAS_DH"/>
    <property type="match status" value="1"/>
</dbReference>
<dbReference type="EMBL" id="KE145358">
    <property type="protein sequence ID" value="EPE33544.1"/>
    <property type="molecule type" value="Genomic_DNA"/>
</dbReference>
<dbReference type="PANTHER" id="PTHR43775">
    <property type="entry name" value="FATTY ACID SYNTHASE"/>
    <property type="match status" value="1"/>
</dbReference>
<dbReference type="Proteomes" id="UP000016922">
    <property type="component" value="Unassembled WGS sequence"/>
</dbReference>
<dbReference type="InterPro" id="IPR049551">
    <property type="entry name" value="PKS_DH_C"/>
</dbReference>
<evidence type="ECO:0000256" key="3">
    <source>
        <dbReference type="ARBA" id="ARBA00022679"/>
    </source>
</evidence>
<dbReference type="InterPro" id="IPR016039">
    <property type="entry name" value="Thiolase-like"/>
</dbReference>
<dbReference type="Gene3D" id="3.40.50.720">
    <property type="entry name" value="NAD(P)-binding Rossmann-like Domain"/>
    <property type="match status" value="1"/>
</dbReference>
<dbReference type="InterPro" id="IPR011032">
    <property type="entry name" value="GroES-like_sf"/>
</dbReference>
<dbReference type="PROSITE" id="PS00606">
    <property type="entry name" value="KS3_1"/>
    <property type="match status" value="1"/>
</dbReference>
<evidence type="ECO:0000313" key="11">
    <source>
        <dbReference type="EMBL" id="EPE33544.1"/>
    </source>
</evidence>